<reference evidence="6" key="1">
    <citation type="submission" date="2022-01" db="EMBL/GenBank/DDBJ databases">
        <title>Genome Sequence Resource for Two Populations of Ditylenchus destructor, the Migratory Endoparasitic Phytonematode.</title>
        <authorList>
            <person name="Zhang H."/>
            <person name="Lin R."/>
            <person name="Xie B."/>
        </authorList>
    </citation>
    <scope>NUCLEOTIDE SEQUENCE</scope>
    <source>
        <strain evidence="6">BazhouSP</strain>
    </source>
</reference>
<keyword evidence="3" id="KW-0732">Signal</keyword>
<evidence type="ECO:0000313" key="6">
    <source>
        <dbReference type="EMBL" id="KAI1702950.1"/>
    </source>
</evidence>
<evidence type="ECO:0000259" key="5">
    <source>
        <dbReference type="Pfam" id="PF05649"/>
    </source>
</evidence>
<dbReference type="Proteomes" id="UP001201812">
    <property type="component" value="Unassembled WGS sequence"/>
</dbReference>
<dbReference type="SUPFAM" id="SSF55486">
    <property type="entry name" value="Metalloproteases ('zincins'), catalytic domain"/>
    <property type="match status" value="1"/>
</dbReference>
<dbReference type="GO" id="GO:0004222">
    <property type="term" value="F:metalloendopeptidase activity"/>
    <property type="evidence" value="ECO:0007669"/>
    <property type="project" value="InterPro"/>
</dbReference>
<dbReference type="Pfam" id="PF05649">
    <property type="entry name" value="Peptidase_M13_N"/>
    <property type="match status" value="1"/>
</dbReference>
<feature type="region of interest" description="Disordered" evidence="2">
    <location>
        <begin position="288"/>
        <end position="318"/>
    </location>
</feature>
<dbReference type="InterPro" id="IPR006149">
    <property type="entry name" value="EB_dom"/>
</dbReference>
<evidence type="ECO:0000259" key="4">
    <source>
        <dbReference type="Pfam" id="PF01683"/>
    </source>
</evidence>
<dbReference type="InterPro" id="IPR000718">
    <property type="entry name" value="Peptidase_M13"/>
</dbReference>
<dbReference type="PANTHER" id="PTHR11733">
    <property type="entry name" value="ZINC METALLOPROTEASE FAMILY M13 NEPRILYSIN-RELATED"/>
    <property type="match status" value="1"/>
</dbReference>
<evidence type="ECO:0000256" key="1">
    <source>
        <dbReference type="ARBA" id="ARBA00007357"/>
    </source>
</evidence>
<sequence length="692" mass="79821">MSFNVFHIWKTLFFLATICINVILCQSEKGNSDCPNDWDTLNTKFGCANDGTCQRILANSVCYRGVCCVKTAETSSYGSSCTSDSQCSFENSECRNLVCYCRSPFIYDTNSKQCLPFDPNSAENLTGQRPSVLGDNNRNIKDSCRKNQILVNNICLQLVGYTEPCKFGEQCNFKGAECLTNRCLCPPGKIYNGRKQLNGQQCVDFNPTLKAVNDKRAPLFPNVASMESEEEECADKLNMEGVSECFKLKNRCWHPKWEEKLRRDCLVTCGICVPTQLNQLKKWLTKNNGNRRVPFSPGSTDSASDNNRRPSLVDQTEGSTVEYPELLSSLNRDINPCDDFYGHVCDGFMRNHEPNVKKNGGEVSQFTLAELEMDFRIFSLLEINRQTIPYNGSEALKATIPQLYEFYDSCTDMKRRNYRMGVQFVLDKLSSLKKSVYSPARFNTDWLLGAFPRTAFFRFRVGPQYTNSSKIIMFLGPTRIVPEFTNTEKLMNKDPEELKALKIYLKRTLNYFMGDDKKRKVFRAGGKSFAKVRYAELKRRVDNFIYVETERLKIEKSTQEPVDPYDELDYMTLAEFQQKHFPSIDWLRYFSAILPSEETTKKYSVSRMIICVFDLPYFQKINRLVKNLDEKALSDYLEWQIILTSLEGLDQRLIPRSNLRDLCKDLAGKYFPHILSRMYANRYINEKVSYCV</sequence>
<dbReference type="GO" id="GO:0005886">
    <property type="term" value="C:plasma membrane"/>
    <property type="evidence" value="ECO:0007669"/>
    <property type="project" value="TreeGrafter"/>
</dbReference>
<keyword evidence="7" id="KW-1185">Reference proteome</keyword>
<name>A0AAD4MVR1_9BILA</name>
<dbReference type="InterPro" id="IPR008753">
    <property type="entry name" value="Peptidase_M13_N"/>
</dbReference>
<accession>A0AAD4MVR1</accession>
<dbReference type="Gene3D" id="1.10.1380.10">
    <property type="entry name" value="Neutral endopeptidase , domain2"/>
    <property type="match status" value="1"/>
</dbReference>
<dbReference type="GO" id="GO:0006508">
    <property type="term" value="P:proteolysis"/>
    <property type="evidence" value="ECO:0007669"/>
    <property type="project" value="InterPro"/>
</dbReference>
<feature type="domain" description="Peptidase M13 N-terminal" evidence="5">
    <location>
        <begin position="336"/>
        <end position="687"/>
    </location>
</feature>
<evidence type="ECO:0000256" key="2">
    <source>
        <dbReference type="SAM" id="MobiDB-lite"/>
    </source>
</evidence>
<feature type="signal peptide" evidence="3">
    <location>
        <begin position="1"/>
        <end position="27"/>
    </location>
</feature>
<evidence type="ECO:0000313" key="7">
    <source>
        <dbReference type="Proteomes" id="UP001201812"/>
    </source>
</evidence>
<feature type="domain" description="EB" evidence="4">
    <location>
        <begin position="144"/>
        <end position="192"/>
    </location>
</feature>
<comment type="caution">
    <text evidence="6">The sequence shown here is derived from an EMBL/GenBank/DDBJ whole genome shotgun (WGS) entry which is preliminary data.</text>
</comment>
<gene>
    <name evidence="6" type="ORF">DdX_15186</name>
</gene>
<evidence type="ECO:0000256" key="3">
    <source>
        <dbReference type="SAM" id="SignalP"/>
    </source>
</evidence>
<dbReference type="InterPro" id="IPR042089">
    <property type="entry name" value="Peptidase_M13_dom_2"/>
</dbReference>
<dbReference type="PANTHER" id="PTHR11733:SF222">
    <property type="entry name" value="IP12942P"/>
    <property type="match status" value="1"/>
</dbReference>
<protein>
    <submittedName>
        <fullName evidence="6">Peptidase family m13 domain-containing protein</fullName>
    </submittedName>
</protein>
<feature type="chain" id="PRO_5042094514" evidence="3">
    <location>
        <begin position="28"/>
        <end position="692"/>
    </location>
</feature>
<dbReference type="EMBL" id="JAKKPZ010000090">
    <property type="protein sequence ID" value="KAI1702950.1"/>
    <property type="molecule type" value="Genomic_DNA"/>
</dbReference>
<comment type="similarity">
    <text evidence="1">Belongs to the peptidase M13 family.</text>
</comment>
<dbReference type="PROSITE" id="PS51885">
    <property type="entry name" value="NEPRILYSIN"/>
    <property type="match status" value="1"/>
</dbReference>
<organism evidence="6 7">
    <name type="scientific">Ditylenchus destructor</name>
    <dbReference type="NCBI Taxonomy" id="166010"/>
    <lineage>
        <taxon>Eukaryota</taxon>
        <taxon>Metazoa</taxon>
        <taxon>Ecdysozoa</taxon>
        <taxon>Nematoda</taxon>
        <taxon>Chromadorea</taxon>
        <taxon>Rhabditida</taxon>
        <taxon>Tylenchina</taxon>
        <taxon>Tylenchomorpha</taxon>
        <taxon>Sphaerularioidea</taxon>
        <taxon>Anguinidae</taxon>
        <taxon>Anguininae</taxon>
        <taxon>Ditylenchus</taxon>
    </lineage>
</organism>
<proteinExistence type="inferred from homology"/>
<dbReference type="Pfam" id="PF01683">
    <property type="entry name" value="EB"/>
    <property type="match status" value="1"/>
</dbReference>
<dbReference type="AlphaFoldDB" id="A0AAD4MVR1"/>